<dbReference type="Proteomes" id="UP001328107">
    <property type="component" value="Unassembled WGS sequence"/>
</dbReference>
<dbReference type="SMART" id="SM00225">
    <property type="entry name" value="BTB"/>
    <property type="match status" value="1"/>
</dbReference>
<evidence type="ECO:0000313" key="2">
    <source>
        <dbReference type="EMBL" id="GMR55262.1"/>
    </source>
</evidence>
<dbReference type="CDD" id="cd18186">
    <property type="entry name" value="BTB_POZ_ZBTB_KLHL-like"/>
    <property type="match status" value="1"/>
</dbReference>
<dbReference type="InterPro" id="IPR000210">
    <property type="entry name" value="BTB/POZ_dom"/>
</dbReference>
<gene>
    <name evidence="2" type="ORF">PMAYCL1PPCAC_25457</name>
</gene>
<protein>
    <recommendedName>
        <fullName evidence="1">BTB domain-containing protein</fullName>
    </recommendedName>
</protein>
<keyword evidence="3" id="KW-1185">Reference proteome</keyword>
<dbReference type="Pfam" id="PF00917">
    <property type="entry name" value="MATH"/>
    <property type="match status" value="1"/>
</dbReference>
<name>A0AAN5D381_9BILA</name>
<dbReference type="PANTHER" id="PTHR47022">
    <property type="entry name" value="BTB AND MATH DOMAIN-CONTAINING PROTEIN 36-RELATED"/>
    <property type="match status" value="1"/>
</dbReference>
<feature type="domain" description="BTB" evidence="1">
    <location>
        <begin position="155"/>
        <end position="222"/>
    </location>
</feature>
<comment type="caution">
    <text evidence="2">The sequence shown here is derived from an EMBL/GenBank/DDBJ whole genome shotgun (WGS) entry which is preliminary data.</text>
</comment>
<dbReference type="InterPro" id="IPR002083">
    <property type="entry name" value="MATH/TRAF_dom"/>
</dbReference>
<dbReference type="InterPro" id="IPR011333">
    <property type="entry name" value="SKP1/BTB/POZ_sf"/>
</dbReference>
<dbReference type="EMBL" id="BTRK01000005">
    <property type="protein sequence ID" value="GMR55262.1"/>
    <property type="molecule type" value="Genomic_DNA"/>
</dbReference>
<dbReference type="PROSITE" id="PS50097">
    <property type="entry name" value="BTB"/>
    <property type="match status" value="1"/>
</dbReference>
<dbReference type="PANTHER" id="PTHR47022:SF1">
    <property type="entry name" value="BTB AND MATH DOMAIN-CONTAINING PROTEIN 36-RELATED"/>
    <property type="match status" value="1"/>
</dbReference>
<sequence>MAGKSDIFLRWEIDTTTLKSEKKASKVFNGKGFRWTAAVRKSDFPSSSPEADFTLSCEVDHNSYWDCKMEGAICLQDSRRKWTEIGMCKHFDENNEGMFLVHDRDDKVFWNDLLNPKEFNVNNKVTVDIYIDINRSERGRKIGDPGIFGAPNNKSNIVLKIGEKTLHVCKEFLALHSPVFDTLFFRDLAEKGKDEVEIKDVFYEDFVFLLHVIYPGLEEIMHRNVKSILKLADRFQIEHLIKQSEKHLTHSDRFDIVDKLLLADKYRLTDLKNHCFERLKSDPFEQLKLKVSLEFRFFSDAMKADISTVSEYLRQP</sequence>
<evidence type="ECO:0000259" key="1">
    <source>
        <dbReference type="PROSITE" id="PS50097"/>
    </source>
</evidence>
<reference evidence="3" key="1">
    <citation type="submission" date="2022-10" db="EMBL/GenBank/DDBJ databases">
        <title>Genome assembly of Pristionchus species.</title>
        <authorList>
            <person name="Yoshida K."/>
            <person name="Sommer R.J."/>
        </authorList>
    </citation>
    <scope>NUCLEOTIDE SEQUENCE [LARGE SCALE GENOMIC DNA]</scope>
    <source>
        <strain evidence="3">RS5460</strain>
    </source>
</reference>
<dbReference type="SUPFAM" id="SSF54695">
    <property type="entry name" value="POZ domain"/>
    <property type="match status" value="1"/>
</dbReference>
<dbReference type="Gene3D" id="3.30.710.10">
    <property type="entry name" value="Potassium Channel Kv1.1, Chain A"/>
    <property type="match status" value="1"/>
</dbReference>
<proteinExistence type="predicted"/>
<evidence type="ECO:0000313" key="3">
    <source>
        <dbReference type="Proteomes" id="UP001328107"/>
    </source>
</evidence>
<organism evidence="2 3">
    <name type="scientific">Pristionchus mayeri</name>
    <dbReference type="NCBI Taxonomy" id="1317129"/>
    <lineage>
        <taxon>Eukaryota</taxon>
        <taxon>Metazoa</taxon>
        <taxon>Ecdysozoa</taxon>
        <taxon>Nematoda</taxon>
        <taxon>Chromadorea</taxon>
        <taxon>Rhabditida</taxon>
        <taxon>Rhabditina</taxon>
        <taxon>Diplogasteromorpha</taxon>
        <taxon>Diplogasteroidea</taxon>
        <taxon>Neodiplogasteridae</taxon>
        <taxon>Pristionchus</taxon>
    </lineage>
</organism>
<dbReference type="AlphaFoldDB" id="A0AAN5D381"/>
<dbReference type="Pfam" id="PF00651">
    <property type="entry name" value="BTB"/>
    <property type="match status" value="1"/>
</dbReference>
<accession>A0AAN5D381</accession>